<organism evidence="1 2">
    <name type="scientific">Chryseolinea soli</name>
    <dbReference type="NCBI Taxonomy" id="2321403"/>
    <lineage>
        <taxon>Bacteria</taxon>
        <taxon>Pseudomonadati</taxon>
        <taxon>Bacteroidota</taxon>
        <taxon>Cytophagia</taxon>
        <taxon>Cytophagales</taxon>
        <taxon>Fulvivirgaceae</taxon>
        <taxon>Chryseolinea</taxon>
    </lineage>
</organism>
<dbReference type="AlphaFoldDB" id="A0A385SYK4"/>
<evidence type="ECO:0000313" key="2">
    <source>
        <dbReference type="Proteomes" id="UP000266183"/>
    </source>
</evidence>
<dbReference type="KEGG" id="chk:D4L85_31495"/>
<protein>
    <submittedName>
        <fullName evidence="1">Uncharacterized protein</fullName>
    </submittedName>
</protein>
<gene>
    <name evidence="1" type="ORF">D4L85_31495</name>
</gene>
<proteinExistence type="predicted"/>
<reference evidence="2" key="1">
    <citation type="submission" date="2018-09" db="EMBL/GenBank/DDBJ databases">
        <title>Chryseolinea sp. KIS68-18 isolated from soil.</title>
        <authorList>
            <person name="Weon H.-Y."/>
            <person name="Kwon S.-W."/>
            <person name="Lee S.A."/>
        </authorList>
    </citation>
    <scope>NUCLEOTIDE SEQUENCE [LARGE SCALE GENOMIC DNA]</scope>
    <source>
        <strain evidence="2">KIS68-18</strain>
    </source>
</reference>
<evidence type="ECO:0000313" key="1">
    <source>
        <dbReference type="EMBL" id="AYB34830.1"/>
    </source>
</evidence>
<accession>A0A385SYK4</accession>
<sequence>MISAWQRKNSYIDHPKSLEAMTDEFNTQKNRLHASLYPFIQLLEYKHETLSVAAWGNFVSMTRESVINNPEQYLDLENIDSRFFRRAVDEIFDEILHPGNVEI</sequence>
<dbReference type="EMBL" id="CP032382">
    <property type="protein sequence ID" value="AYB34830.1"/>
    <property type="molecule type" value="Genomic_DNA"/>
</dbReference>
<name>A0A385SYK4_9BACT</name>
<dbReference type="Proteomes" id="UP000266183">
    <property type="component" value="Chromosome"/>
</dbReference>
<keyword evidence="2" id="KW-1185">Reference proteome</keyword>